<dbReference type="EMBL" id="BARU01005212">
    <property type="protein sequence ID" value="GAH28315.1"/>
    <property type="molecule type" value="Genomic_DNA"/>
</dbReference>
<protein>
    <recommendedName>
        <fullName evidence="10">Alpha-D-phosphohexomutase alpha/beta/alpha domain-containing protein</fullName>
    </recommendedName>
</protein>
<reference evidence="9" key="1">
    <citation type="journal article" date="2014" name="Front. Microbiol.">
        <title>High frequency of phylogenetically diverse reductive dehalogenase-homologous genes in deep subseafloor sedimentary metagenomes.</title>
        <authorList>
            <person name="Kawai M."/>
            <person name="Futagami T."/>
            <person name="Toyoda A."/>
            <person name="Takaki Y."/>
            <person name="Nishi S."/>
            <person name="Hori S."/>
            <person name="Arai W."/>
            <person name="Tsubouchi T."/>
            <person name="Morono Y."/>
            <person name="Uchiyama I."/>
            <person name="Ito T."/>
            <person name="Fujiyama A."/>
            <person name="Inagaki F."/>
            <person name="Takami H."/>
        </authorList>
    </citation>
    <scope>NUCLEOTIDE SEQUENCE</scope>
    <source>
        <strain evidence="9">Expedition CK06-06</strain>
    </source>
</reference>
<organism evidence="9">
    <name type="scientific">marine sediment metagenome</name>
    <dbReference type="NCBI Taxonomy" id="412755"/>
    <lineage>
        <taxon>unclassified sequences</taxon>
        <taxon>metagenomes</taxon>
        <taxon>ecological metagenomes</taxon>
    </lineage>
</organism>
<dbReference type="GO" id="GO:0046872">
    <property type="term" value="F:metal ion binding"/>
    <property type="evidence" value="ECO:0007669"/>
    <property type="project" value="UniProtKB-KW"/>
</dbReference>
<sequence>MAVNNNIWEKAFTRFGIRTSASILLVPEQQSELGKSLAKFSLWQGYQDLILCHDSTIEAFDLANNLRPILSDSGASVVTLHELCASEAAFFTRKHNVLVVYITGSHEAPTACGVKLFANGSQIVGTDLNPLHRFLTGISVNPEFEPSDYFSVVQRFVKKLPRLTKRRVAVSNSSSAGGRALCRVLSDLGHSILELGRPLPSKSSDSWEEKYASTWSISQVTELTEALQQGKADIGFVVDEDGDRIVLAMPQYGLIPCDEMGAALVKTLKQSKIKLDRVVCDFRTSPSTQNFIRRQGTQLLISEIGRDAVVNCMMGASCDFGFEISGHFFFRISGTIAVDSILAAGILASTSNLINYIPSIRASSPLCSRAGEYRIEVQDVQPEKLALDAVIQVLDRKKLN</sequence>
<dbReference type="AlphaFoldDB" id="X1F6U9"/>
<comment type="caution">
    <text evidence="9">The sequence shown here is derived from an EMBL/GenBank/DDBJ whole genome shotgun (WGS) entry which is preliminary data.</text>
</comment>
<dbReference type="InterPro" id="IPR005844">
    <property type="entry name" value="A-D-PHexomutase_a/b/a-I"/>
</dbReference>
<dbReference type="PANTHER" id="PTHR43771:SF1">
    <property type="entry name" value="PHOSPHOMANNOMUTASE"/>
    <property type="match status" value="1"/>
</dbReference>
<keyword evidence="6" id="KW-0413">Isomerase</keyword>
<evidence type="ECO:0000256" key="4">
    <source>
        <dbReference type="ARBA" id="ARBA00022723"/>
    </source>
</evidence>
<feature type="domain" description="Alpha-D-phosphohexomutase alpha/beta/alpha" evidence="7">
    <location>
        <begin position="11"/>
        <end position="123"/>
    </location>
</feature>
<comment type="similarity">
    <text evidence="2">Belongs to the phosphohexose mutase family.</text>
</comment>
<comment type="cofactor">
    <cofactor evidence="1">
        <name>Mg(2+)</name>
        <dbReference type="ChEBI" id="CHEBI:18420"/>
    </cofactor>
</comment>
<evidence type="ECO:0008006" key="10">
    <source>
        <dbReference type="Google" id="ProtNLM"/>
    </source>
</evidence>
<name>X1F6U9_9ZZZZ</name>
<keyword evidence="4" id="KW-0479">Metal-binding</keyword>
<gene>
    <name evidence="9" type="ORF">S03H2_10093</name>
</gene>
<dbReference type="InterPro" id="IPR005846">
    <property type="entry name" value="A-D-PHexomutase_a/b/a-III"/>
</dbReference>
<dbReference type="Gene3D" id="3.40.120.10">
    <property type="entry name" value="Alpha-D-Glucose-1,6-Bisphosphate, subunit A, domain 3"/>
    <property type="match status" value="3"/>
</dbReference>
<dbReference type="Pfam" id="PF02880">
    <property type="entry name" value="PGM_PMM_III"/>
    <property type="match status" value="1"/>
</dbReference>
<evidence type="ECO:0000256" key="3">
    <source>
        <dbReference type="ARBA" id="ARBA00022553"/>
    </source>
</evidence>
<dbReference type="GO" id="GO:0005975">
    <property type="term" value="P:carbohydrate metabolic process"/>
    <property type="evidence" value="ECO:0007669"/>
    <property type="project" value="InterPro"/>
</dbReference>
<evidence type="ECO:0000259" key="8">
    <source>
        <dbReference type="Pfam" id="PF02880"/>
    </source>
</evidence>
<feature type="domain" description="Alpha-D-phosphohexomutase alpha/beta/alpha" evidence="8">
    <location>
        <begin position="258"/>
        <end position="345"/>
    </location>
</feature>
<evidence type="ECO:0000256" key="1">
    <source>
        <dbReference type="ARBA" id="ARBA00001946"/>
    </source>
</evidence>
<evidence type="ECO:0000259" key="7">
    <source>
        <dbReference type="Pfam" id="PF02878"/>
    </source>
</evidence>
<keyword evidence="3" id="KW-0597">Phosphoprotein</keyword>
<evidence type="ECO:0000256" key="6">
    <source>
        <dbReference type="ARBA" id="ARBA00023235"/>
    </source>
</evidence>
<dbReference type="PANTHER" id="PTHR43771">
    <property type="entry name" value="PHOSPHOMANNOMUTASE"/>
    <property type="match status" value="1"/>
</dbReference>
<evidence type="ECO:0000256" key="2">
    <source>
        <dbReference type="ARBA" id="ARBA00010231"/>
    </source>
</evidence>
<dbReference type="GO" id="GO:0016868">
    <property type="term" value="F:intramolecular phosphotransferase activity"/>
    <property type="evidence" value="ECO:0007669"/>
    <property type="project" value="InterPro"/>
</dbReference>
<dbReference type="Pfam" id="PF02878">
    <property type="entry name" value="PGM_PMM_I"/>
    <property type="match status" value="1"/>
</dbReference>
<proteinExistence type="inferred from homology"/>
<dbReference type="InterPro" id="IPR016055">
    <property type="entry name" value="A-D-PHexomutase_a/b/a-I/II/III"/>
</dbReference>
<evidence type="ECO:0000313" key="9">
    <source>
        <dbReference type="EMBL" id="GAH28315.1"/>
    </source>
</evidence>
<dbReference type="SUPFAM" id="SSF53738">
    <property type="entry name" value="Phosphoglucomutase, first 3 domains"/>
    <property type="match status" value="3"/>
</dbReference>
<keyword evidence="5" id="KW-0460">Magnesium</keyword>
<evidence type="ECO:0000256" key="5">
    <source>
        <dbReference type="ARBA" id="ARBA00022842"/>
    </source>
</evidence>
<accession>X1F6U9</accession>